<name>A0A844H355_9CHRO</name>
<reference evidence="2 3" key="1">
    <citation type="submission" date="2019-11" db="EMBL/GenBank/DDBJ databases">
        <title>Isolation of a new High Light Tolerant Cyanobacteria.</title>
        <authorList>
            <person name="Dobson Z."/>
            <person name="Vaughn N."/>
            <person name="Vaughn M."/>
            <person name="Fromme P."/>
            <person name="Mazor Y."/>
        </authorList>
    </citation>
    <scope>NUCLEOTIDE SEQUENCE [LARGE SCALE GENOMIC DNA]</scope>
    <source>
        <strain evidence="2 3">0216</strain>
    </source>
</reference>
<dbReference type="InterPro" id="IPR029060">
    <property type="entry name" value="PIN-like_dom_sf"/>
</dbReference>
<dbReference type="Gene3D" id="3.40.50.1010">
    <property type="entry name" value="5'-nuclease"/>
    <property type="match status" value="1"/>
</dbReference>
<dbReference type="Proteomes" id="UP000437131">
    <property type="component" value="Unassembled WGS sequence"/>
</dbReference>
<sequence length="138" mass="16269">MKVLIDTNIILDLALIRKPFYQEADEIFTFIEQGKITAFISATTFTDIYYILRKQKGKYWTFEFLQRLSALCKINPITEEVIIKAINNSYKDFEDDIQYYSAIINNLNVIVTRNIKDFPKDNITILQPEELIFILTEQ</sequence>
<evidence type="ECO:0000313" key="3">
    <source>
        <dbReference type="Proteomes" id="UP000437131"/>
    </source>
</evidence>
<dbReference type="SUPFAM" id="SSF88723">
    <property type="entry name" value="PIN domain-like"/>
    <property type="match status" value="1"/>
</dbReference>
<dbReference type="InterPro" id="IPR002716">
    <property type="entry name" value="PIN_dom"/>
</dbReference>
<proteinExistence type="predicted"/>
<organism evidence="2 3">
    <name type="scientific">Cyanobacterium aponinum 0216</name>
    <dbReference type="NCBI Taxonomy" id="2676140"/>
    <lineage>
        <taxon>Bacteria</taxon>
        <taxon>Bacillati</taxon>
        <taxon>Cyanobacteriota</taxon>
        <taxon>Cyanophyceae</taxon>
        <taxon>Oscillatoriophycideae</taxon>
        <taxon>Chroococcales</taxon>
        <taxon>Geminocystaceae</taxon>
        <taxon>Cyanobacterium</taxon>
    </lineage>
</organism>
<evidence type="ECO:0000313" key="2">
    <source>
        <dbReference type="EMBL" id="MTF40586.1"/>
    </source>
</evidence>
<dbReference type="Pfam" id="PF13470">
    <property type="entry name" value="PIN_3"/>
    <property type="match status" value="1"/>
</dbReference>
<feature type="domain" description="PIN" evidence="1">
    <location>
        <begin position="2"/>
        <end position="116"/>
    </location>
</feature>
<comment type="caution">
    <text evidence="2">The sequence shown here is derived from an EMBL/GenBank/DDBJ whole genome shotgun (WGS) entry which is preliminary data.</text>
</comment>
<accession>A0A844H355</accession>
<dbReference type="RefSeq" id="WP_015220680.1">
    <property type="nucleotide sequence ID" value="NZ_WMIA01000035.1"/>
</dbReference>
<dbReference type="EMBL" id="WMIA01000035">
    <property type="protein sequence ID" value="MTF40586.1"/>
    <property type="molecule type" value="Genomic_DNA"/>
</dbReference>
<dbReference type="AlphaFoldDB" id="A0A844H355"/>
<protein>
    <submittedName>
        <fullName evidence="2">PIN domain-containing protein</fullName>
    </submittedName>
</protein>
<evidence type="ECO:0000259" key="1">
    <source>
        <dbReference type="Pfam" id="PF13470"/>
    </source>
</evidence>
<gene>
    <name evidence="2" type="ORF">GGC33_16875</name>
</gene>